<feature type="transmembrane region" description="Helical" evidence="1">
    <location>
        <begin position="69"/>
        <end position="91"/>
    </location>
</feature>
<name>A0A7J7WVH5_MYOMY</name>
<evidence type="ECO:0000256" key="1">
    <source>
        <dbReference type="SAM" id="Phobius"/>
    </source>
</evidence>
<feature type="signal peptide" evidence="2">
    <location>
        <begin position="1"/>
        <end position="22"/>
    </location>
</feature>
<feature type="chain" id="PRO_5029546130" evidence="2">
    <location>
        <begin position="23"/>
        <end position="161"/>
    </location>
</feature>
<keyword evidence="2" id="KW-0732">Signal</keyword>
<dbReference type="Proteomes" id="UP000527355">
    <property type="component" value="Unassembled WGS sequence"/>
</dbReference>
<reference evidence="3 4" key="1">
    <citation type="journal article" date="2020" name="Nature">
        <title>Six reference-quality genomes reveal evolution of bat adaptations.</title>
        <authorList>
            <person name="Jebb D."/>
            <person name="Huang Z."/>
            <person name="Pippel M."/>
            <person name="Hughes G.M."/>
            <person name="Lavrichenko K."/>
            <person name="Devanna P."/>
            <person name="Winkler S."/>
            <person name="Jermiin L.S."/>
            <person name="Skirmuntt E.C."/>
            <person name="Katzourakis A."/>
            <person name="Burkitt-Gray L."/>
            <person name="Ray D.A."/>
            <person name="Sullivan K.A.M."/>
            <person name="Roscito J.G."/>
            <person name="Kirilenko B.M."/>
            <person name="Davalos L.M."/>
            <person name="Corthals A.P."/>
            <person name="Power M.L."/>
            <person name="Jones G."/>
            <person name="Ransome R.D."/>
            <person name="Dechmann D.K.N."/>
            <person name="Locatelli A.G."/>
            <person name="Puechmaille S.J."/>
            <person name="Fedrigo O."/>
            <person name="Jarvis E.D."/>
            <person name="Hiller M."/>
            <person name="Vernes S.C."/>
            <person name="Myers E.W."/>
            <person name="Teeling E.C."/>
        </authorList>
    </citation>
    <scope>NUCLEOTIDE SEQUENCE [LARGE SCALE GENOMIC DNA]</scope>
    <source>
        <strain evidence="3">MMyoMyo1</strain>
        <tissue evidence="3">Flight muscle</tissue>
    </source>
</reference>
<keyword evidence="1" id="KW-0472">Membrane</keyword>
<comment type="caution">
    <text evidence="3">The sequence shown here is derived from an EMBL/GenBank/DDBJ whole genome shotgun (WGS) entry which is preliminary data.</text>
</comment>
<dbReference type="AlphaFoldDB" id="A0A7J7WVH5"/>
<keyword evidence="1" id="KW-0812">Transmembrane</keyword>
<keyword evidence="1" id="KW-1133">Transmembrane helix</keyword>
<accession>A0A7J7WVH5</accession>
<proteinExistence type="predicted"/>
<evidence type="ECO:0000313" key="4">
    <source>
        <dbReference type="Proteomes" id="UP000527355"/>
    </source>
</evidence>
<feature type="transmembrane region" description="Helical" evidence="1">
    <location>
        <begin position="111"/>
        <end position="133"/>
    </location>
</feature>
<organism evidence="3 4">
    <name type="scientific">Myotis myotis</name>
    <name type="common">Greater mouse-eared bat</name>
    <name type="synonym">Vespertilio myotis</name>
    <dbReference type="NCBI Taxonomy" id="51298"/>
    <lineage>
        <taxon>Eukaryota</taxon>
        <taxon>Metazoa</taxon>
        <taxon>Chordata</taxon>
        <taxon>Craniata</taxon>
        <taxon>Vertebrata</taxon>
        <taxon>Euteleostomi</taxon>
        <taxon>Mammalia</taxon>
        <taxon>Eutheria</taxon>
        <taxon>Laurasiatheria</taxon>
        <taxon>Chiroptera</taxon>
        <taxon>Yangochiroptera</taxon>
        <taxon>Vespertilionidae</taxon>
        <taxon>Myotis</taxon>
    </lineage>
</organism>
<evidence type="ECO:0000256" key="2">
    <source>
        <dbReference type="SAM" id="SignalP"/>
    </source>
</evidence>
<dbReference type="EMBL" id="JABWUV010000007">
    <property type="protein sequence ID" value="KAF6341455.1"/>
    <property type="molecule type" value="Genomic_DNA"/>
</dbReference>
<keyword evidence="4" id="KW-1185">Reference proteome</keyword>
<protein>
    <submittedName>
        <fullName evidence="3">Uncharacterized protein</fullName>
    </submittedName>
</protein>
<evidence type="ECO:0000313" key="3">
    <source>
        <dbReference type="EMBL" id="KAF6341455.1"/>
    </source>
</evidence>
<sequence length="161" mass="18056">MVNGIVFLVSLSVSSLLVYRNAIDFLELILYPATLPNSFIKSSSFLMESLGFFMYNMSSANKDSFTSYFPIWMPFISSSYLIAMANTSSTMSNRSGESGHPCLVAVLRGNGVSFCPLSMMLAVGLSYMAFIMLRYDPSIPTLLRVYQKWVLNFVKCFFCIN</sequence>
<gene>
    <name evidence="3" type="ORF">mMyoMyo1_011886</name>
</gene>